<dbReference type="SUPFAM" id="SSF90123">
    <property type="entry name" value="ABC transporter transmembrane region"/>
    <property type="match status" value="1"/>
</dbReference>
<dbReference type="PROSITE" id="PS00211">
    <property type="entry name" value="ABC_TRANSPORTER_1"/>
    <property type="match status" value="1"/>
</dbReference>
<feature type="domain" description="ABC transporter" evidence="12">
    <location>
        <begin position="360"/>
        <end position="596"/>
    </location>
</feature>
<comment type="similarity">
    <text evidence="2">Belongs to the ABC transporter superfamily.</text>
</comment>
<evidence type="ECO:0000256" key="1">
    <source>
        <dbReference type="ARBA" id="ARBA00004651"/>
    </source>
</evidence>
<keyword evidence="6 11" id="KW-0812">Transmembrane</keyword>
<organism evidence="14 15">
    <name type="scientific">Pseudoxanthobacter soli DSM 19599</name>
    <dbReference type="NCBI Taxonomy" id="1123029"/>
    <lineage>
        <taxon>Bacteria</taxon>
        <taxon>Pseudomonadati</taxon>
        <taxon>Pseudomonadota</taxon>
        <taxon>Alphaproteobacteria</taxon>
        <taxon>Hyphomicrobiales</taxon>
        <taxon>Segnochrobactraceae</taxon>
        <taxon>Pseudoxanthobacter</taxon>
    </lineage>
</organism>
<feature type="transmembrane region" description="Helical" evidence="11">
    <location>
        <begin position="182"/>
        <end position="200"/>
    </location>
</feature>
<gene>
    <name evidence="14" type="ORF">SAMN02745172_01112</name>
</gene>
<dbReference type="InterPro" id="IPR039421">
    <property type="entry name" value="Type_1_exporter"/>
</dbReference>
<dbReference type="Proteomes" id="UP000186406">
    <property type="component" value="Unassembled WGS sequence"/>
</dbReference>
<dbReference type="Gene3D" id="1.20.1560.10">
    <property type="entry name" value="ABC transporter type 1, transmembrane domain"/>
    <property type="match status" value="1"/>
</dbReference>
<evidence type="ECO:0000256" key="3">
    <source>
        <dbReference type="ARBA" id="ARBA00022448"/>
    </source>
</evidence>
<feature type="domain" description="ABC transmembrane type-1" evidence="13">
    <location>
        <begin position="43"/>
        <end position="325"/>
    </location>
</feature>
<feature type="transmembrane region" description="Helical" evidence="11">
    <location>
        <begin position="152"/>
        <end position="176"/>
    </location>
</feature>
<feature type="transmembrane region" description="Helical" evidence="11">
    <location>
        <begin position="265"/>
        <end position="286"/>
    </location>
</feature>
<feature type="transmembrane region" description="Helical" evidence="11">
    <location>
        <begin position="83"/>
        <end position="103"/>
    </location>
</feature>
<protein>
    <submittedName>
        <fullName evidence="14">ATP-binding cassette, subfamily B</fullName>
    </submittedName>
</protein>
<evidence type="ECO:0000256" key="8">
    <source>
        <dbReference type="ARBA" id="ARBA00022840"/>
    </source>
</evidence>
<dbReference type="SUPFAM" id="SSF52540">
    <property type="entry name" value="P-loop containing nucleoside triphosphate hydrolases"/>
    <property type="match status" value="1"/>
</dbReference>
<dbReference type="Pfam" id="PF00664">
    <property type="entry name" value="ABC_membrane"/>
    <property type="match status" value="1"/>
</dbReference>
<dbReference type="InterPro" id="IPR017871">
    <property type="entry name" value="ABC_transporter-like_CS"/>
</dbReference>
<evidence type="ECO:0000313" key="14">
    <source>
        <dbReference type="EMBL" id="SHO62633.1"/>
    </source>
</evidence>
<dbReference type="RefSeq" id="WP_073626423.1">
    <property type="nucleotide sequence ID" value="NZ_FRXO01000002.1"/>
</dbReference>
<evidence type="ECO:0000259" key="12">
    <source>
        <dbReference type="PROSITE" id="PS50893"/>
    </source>
</evidence>
<dbReference type="InterPro" id="IPR003439">
    <property type="entry name" value="ABC_transporter-like_ATP-bd"/>
</dbReference>
<evidence type="ECO:0000256" key="2">
    <source>
        <dbReference type="ARBA" id="ARBA00005417"/>
    </source>
</evidence>
<keyword evidence="15" id="KW-1185">Reference proteome</keyword>
<dbReference type="FunFam" id="3.40.50.300:FF:000221">
    <property type="entry name" value="Multidrug ABC transporter ATP-binding protein"/>
    <property type="match status" value="1"/>
</dbReference>
<dbReference type="InterPro" id="IPR011918">
    <property type="entry name" value="ABC_MsbA_ATP-bd"/>
</dbReference>
<evidence type="ECO:0000256" key="11">
    <source>
        <dbReference type="SAM" id="Phobius"/>
    </source>
</evidence>
<dbReference type="PANTHER" id="PTHR43394:SF1">
    <property type="entry name" value="ATP-BINDING CASSETTE SUB-FAMILY B MEMBER 10, MITOCHONDRIAL"/>
    <property type="match status" value="1"/>
</dbReference>
<keyword evidence="8 14" id="KW-0067">ATP-binding</keyword>
<comment type="subcellular location">
    <subcellularLocation>
        <location evidence="1">Cell membrane</location>
        <topology evidence="1">Multi-pass membrane protein</topology>
    </subcellularLocation>
</comment>
<dbReference type="SMART" id="SM00382">
    <property type="entry name" value="AAA"/>
    <property type="match status" value="1"/>
</dbReference>
<dbReference type="GO" id="GO:0090374">
    <property type="term" value="P:oligopeptide export from mitochondrion"/>
    <property type="evidence" value="ECO:0007669"/>
    <property type="project" value="TreeGrafter"/>
</dbReference>
<dbReference type="GO" id="GO:0005524">
    <property type="term" value="F:ATP binding"/>
    <property type="evidence" value="ECO:0007669"/>
    <property type="project" value="UniProtKB-KW"/>
</dbReference>
<evidence type="ECO:0000256" key="5">
    <source>
        <dbReference type="ARBA" id="ARBA00022597"/>
    </source>
</evidence>
<evidence type="ECO:0000256" key="4">
    <source>
        <dbReference type="ARBA" id="ARBA00022475"/>
    </source>
</evidence>
<evidence type="ECO:0000256" key="10">
    <source>
        <dbReference type="ARBA" id="ARBA00023136"/>
    </source>
</evidence>
<keyword evidence="9 11" id="KW-1133">Transmembrane helix</keyword>
<dbReference type="InterPro" id="IPR027417">
    <property type="entry name" value="P-loop_NTPase"/>
</dbReference>
<name>A0A1M7ZCP9_9HYPH</name>
<evidence type="ECO:0000313" key="15">
    <source>
        <dbReference type="Proteomes" id="UP000186406"/>
    </source>
</evidence>
<dbReference type="GO" id="GO:0015421">
    <property type="term" value="F:ABC-type oligopeptide transporter activity"/>
    <property type="evidence" value="ECO:0007669"/>
    <property type="project" value="TreeGrafter"/>
</dbReference>
<dbReference type="InterPro" id="IPR036640">
    <property type="entry name" value="ABC1_TM_sf"/>
</dbReference>
<dbReference type="PANTHER" id="PTHR43394">
    <property type="entry name" value="ATP-DEPENDENT PERMEASE MDL1, MITOCHONDRIAL"/>
    <property type="match status" value="1"/>
</dbReference>
<dbReference type="InterPro" id="IPR003593">
    <property type="entry name" value="AAA+_ATPase"/>
</dbReference>
<keyword evidence="10 11" id="KW-0472">Membrane</keyword>
<keyword evidence="4" id="KW-1003">Cell membrane</keyword>
<reference evidence="14 15" key="1">
    <citation type="submission" date="2016-12" db="EMBL/GenBank/DDBJ databases">
        <authorList>
            <person name="Song W.-J."/>
            <person name="Kurnit D.M."/>
        </authorList>
    </citation>
    <scope>NUCLEOTIDE SEQUENCE [LARGE SCALE GENOMIC DNA]</scope>
    <source>
        <strain evidence="14 15">DSM 19599</strain>
    </source>
</reference>
<dbReference type="PROSITE" id="PS50929">
    <property type="entry name" value="ABC_TM1F"/>
    <property type="match status" value="1"/>
</dbReference>
<dbReference type="GO" id="GO:0016887">
    <property type="term" value="F:ATP hydrolysis activity"/>
    <property type="evidence" value="ECO:0007669"/>
    <property type="project" value="InterPro"/>
</dbReference>
<dbReference type="InterPro" id="IPR011527">
    <property type="entry name" value="ABC1_TM_dom"/>
</dbReference>
<evidence type="ECO:0000256" key="9">
    <source>
        <dbReference type="ARBA" id="ARBA00022989"/>
    </source>
</evidence>
<feature type="transmembrane region" description="Helical" evidence="11">
    <location>
        <begin position="42"/>
        <end position="63"/>
    </location>
</feature>
<dbReference type="PROSITE" id="PS50893">
    <property type="entry name" value="ABC_TRANSPORTER_2"/>
    <property type="match status" value="1"/>
</dbReference>
<dbReference type="EMBL" id="FRXO01000002">
    <property type="protein sequence ID" value="SHO62633.1"/>
    <property type="molecule type" value="Genomic_DNA"/>
</dbReference>
<dbReference type="STRING" id="1123029.SAMN02745172_01112"/>
<proteinExistence type="inferred from homology"/>
<keyword evidence="7" id="KW-0547">Nucleotide-binding</keyword>
<dbReference type="CDD" id="cd18575">
    <property type="entry name" value="ABC_6TM_bac_exporter_ABCB8_10_like"/>
    <property type="match status" value="1"/>
</dbReference>
<dbReference type="OrthoDB" id="9804259at2"/>
<evidence type="ECO:0000259" key="13">
    <source>
        <dbReference type="PROSITE" id="PS50929"/>
    </source>
</evidence>
<dbReference type="GO" id="GO:0005886">
    <property type="term" value="C:plasma membrane"/>
    <property type="evidence" value="ECO:0007669"/>
    <property type="project" value="UniProtKB-SubCell"/>
</dbReference>
<accession>A0A1M7ZCP9</accession>
<sequence>MAARGTARDETAETAAGEARRRPGLKPLRVLVPFALAYRGHLAGAIAALVLAAGATLALPIALRRVIDHGFNAADRAFIDRYFVMLIVVVGVLALASAARYYFVTWLGERVVADIRSAVFAHVVRLSAGYFDRTLSGEIVSRLTADATQVKAAVGSSASVALRNLLLFIGAATMMVVTSPGLSALVLAAIPVIVLPLVGFGRSVRRRSRRAQDVLAASSAYATEAIGAVRSLQAFTFEGAAAGRYRGGVDEAFGAARSAIVARTLLTGIAIFLVFTSIVVVLWIGAQDVLAGNLSPGALGQFVLYAAFAAGSLGELSQVWGEVSQAAGAAERLGELLAEQPAIADPVHPVALPEPPAGTLAFRDVSFAYGGNGHPPVVENIQLAVKPGETVAIVGPSGAGKSTLFALALRAYDPTAGRILIDGVDVRDARLADVRRRIAIVPQDTTIFAASILDNIRFGRPDASETDILAAAKAARVDVIAAQLPNGFDTEVGERGVTLSGGQRQRIAIARAILKDAPILLLDEATSALDAESEAAVQAALETLRRGRATLVIAHRLATVLAADRILVMENGRIVEAGDHASLVARGGLYARLARLQFQAGAEALEAGAAAK</sequence>
<dbReference type="NCBIfam" id="TIGR02204">
    <property type="entry name" value="MsbA_rel"/>
    <property type="match status" value="1"/>
</dbReference>
<evidence type="ECO:0000256" key="7">
    <source>
        <dbReference type="ARBA" id="ARBA00022741"/>
    </source>
</evidence>
<dbReference type="AlphaFoldDB" id="A0A1M7ZCP9"/>
<dbReference type="Gene3D" id="3.40.50.300">
    <property type="entry name" value="P-loop containing nucleotide triphosphate hydrolases"/>
    <property type="match status" value="1"/>
</dbReference>
<keyword evidence="3" id="KW-0813">Transport</keyword>
<keyword evidence="5" id="KW-0762">Sugar transport</keyword>
<evidence type="ECO:0000256" key="6">
    <source>
        <dbReference type="ARBA" id="ARBA00022692"/>
    </source>
</evidence>
<dbReference type="Pfam" id="PF00005">
    <property type="entry name" value="ABC_tran"/>
    <property type="match status" value="1"/>
</dbReference>